<organism evidence="4">
    <name type="scientific">Davidia involucrata</name>
    <name type="common">Dove tree</name>
    <dbReference type="NCBI Taxonomy" id="16924"/>
    <lineage>
        <taxon>Eukaryota</taxon>
        <taxon>Viridiplantae</taxon>
        <taxon>Streptophyta</taxon>
        <taxon>Embryophyta</taxon>
        <taxon>Tracheophyta</taxon>
        <taxon>Spermatophyta</taxon>
        <taxon>Magnoliopsida</taxon>
        <taxon>eudicotyledons</taxon>
        <taxon>Gunneridae</taxon>
        <taxon>Pentapetalae</taxon>
        <taxon>asterids</taxon>
        <taxon>Cornales</taxon>
        <taxon>Nyssaceae</taxon>
        <taxon>Davidia</taxon>
    </lineage>
</organism>
<protein>
    <submittedName>
        <fullName evidence="4">Putative GRF1-interacting factor 1-like isoform X2</fullName>
    </submittedName>
</protein>
<accession>A0A5B7CD33</accession>
<sequence>MQQQLMQMQQQQQQPMMTGGFNPSNITTDHIQRYLDENKSLILKILENQNSGKLNECAENQARLQRNLMYLAAIADCQPQPPSMYAQLGANYMQHQQSQETITQARSPMLYAQQQQPYSAFQQQQSLQSQLGISSAGSSGLQTQHSNINAGRGGTGPFAITGEGASRVLSGASNQDAGSAGSAQG</sequence>
<evidence type="ECO:0000256" key="2">
    <source>
        <dbReference type="SAM" id="MobiDB-lite"/>
    </source>
</evidence>
<dbReference type="InterPro" id="IPR007726">
    <property type="entry name" value="SS18_N"/>
</dbReference>
<feature type="compositionally biased region" description="Polar residues" evidence="2">
    <location>
        <begin position="171"/>
        <end position="185"/>
    </location>
</feature>
<comment type="similarity">
    <text evidence="1">Belongs to the SS18 family.</text>
</comment>
<dbReference type="EMBL" id="GHES01048289">
    <property type="protein sequence ID" value="MPA78848.1"/>
    <property type="molecule type" value="Transcribed_RNA"/>
</dbReference>
<proteinExistence type="inferred from homology"/>
<reference evidence="4" key="1">
    <citation type="submission" date="2019-08" db="EMBL/GenBank/DDBJ databases">
        <title>Reference gene set and small RNA set construction with multiple tissues from Davidia involucrata Baill.</title>
        <authorList>
            <person name="Yang H."/>
            <person name="Zhou C."/>
            <person name="Li G."/>
            <person name="Wang J."/>
            <person name="Gao P."/>
            <person name="Wang M."/>
            <person name="Wang R."/>
            <person name="Zhao Y."/>
        </authorList>
    </citation>
    <scope>NUCLEOTIDE SEQUENCE</scope>
    <source>
        <tissue evidence="4">Mixed with DoveR01_LX</tissue>
    </source>
</reference>
<feature type="region of interest" description="Disordered" evidence="2">
    <location>
        <begin position="133"/>
        <end position="185"/>
    </location>
</feature>
<gene>
    <name evidence="4" type="ORF">Din_048289</name>
</gene>
<dbReference type="Pfam" id="PF05030">
    <property type="entry name" value="SSXT"/>
    <property type="match status" value="1"/>
</dbReference>
<evidence type="ECO:0000259" key="3">
    <source>
        <dbReference type="Pfam" id="PF05030"/>
    </source>
</evidence>
<evidence type="ECO:0000256" key="1">
    <source>
        <dbReference type="ARBA" id="ARBA00007945"/>
    </source>
</evidence>
<name>A0A5B7CD33_DAVIN</name>
<dbReference type="AlphaFoldDB" id="A0A5B7CD33"/>
<feature type="domain" description="SS18 N-terminal" evidence="3">
    <location>
        <begin position="25"/>
        <end position="79"/>
    </location>
</feature>
<evidence type="ECO:0000313" key="4">
    <source>
        <dbReference type="EMBL" id="MPA78848.1"/>
    </source>
</evidence>
<feature type="compositionally biased region" description="Low complexity" evidence="2">
    <location>
        <begin position="133"/>
        <end position="142"/>
    </location>
</feature>